<evidence type="ECO:0000256" key="1">
    <source>
        <dbReference type="ARBA" id="ARBA00004141"/>
    </source>
</evidence>
<dbReference type="PANTHER" id="PTHR10783">
    <property type="entry name" value="XENOTROPIC AND POLYTROPIC RETROVIRUS RECEPTOR 1-RELATED"/>
    <property type="match status" value="1"/>
</dbReference>
<feature type="domain" description="EXS" evidence="8">
    <location>
        <begin position="374"/>
        <end position="551"/>
    </location>
</feature>
<evidence type="ECO:0000313" key="10">
    <source>
        <dbReference type="EMBL" id="GAA0164343.1"/>
    </source>
</evidence>
<comment type="similarity">
    <text evidence="2">Belongs to the SYG1 (TC 2.A.94) family.</text>
</comment>
<evidence type="ECO:0000259" key="9">
    <source>
        <dbReference type="PROSITE" id="PS51382"/>
    </source>
</evidence>
<keyword evidence="5 7" id="KW-0472">Membrane</keyword>
<organism evidence="10 11">
    <name type="scientific">Lithospermum erythrorhizon</name>
    <name type="common">Purple gromwell</name>
    <name type="synonym">Lithospermum officinale var. erythrorhizon</name>
    <dbReference type="NCBI Taxonomy" id="34254"/>
    <lineage>
        <taxon>Eukaryota</taxon>
        <taxon>Viridiplantae</taxon>
        <taxon>Streptophyta</taxon>
        <taxon>Embryophyta</taxon>
        <taxon>Tracheophyta</taxon>
        <taxon>Spermatophyta</taxon>
        <taxon>Magnoliopsida</taxon>
        <taxon>eudicotyledons</taxon>
        <taxon>Gunneridae</taxon>
        <taxon>Pentapetalae</taxon>
        <taxon>asterids</taxon>
        <taxon>lamiids</taxon>
        <taxon>Boraginales</taxon>
        <taxon>Boraginaceae</taxon>
        <taxon>Boraginoideae</taxon>
        <taxon>Lithospermeae</taxon>
        <taxon>Lithospermum</taxon>
    </lineage>
</organism>
<feature type="domain" description="SPX" evidence="9">
    <location>
        <begin position="1"/>
        <end position="115"/>
    </location>
</feature>
<feature type="region of interest" description="Disordered" evidence="6">
    <location>
        <begin position="1"/>
        <end position="20"/>
    </location>
</feature>
<feature type="transmembrane region" description="Helical" evidence="7">
    <location>
        <begin position="166"/>
        <end position="186"/>
    </location>
</feature>
<dbReference type="GO" id="GO:0005886">
    <property type="term" value="C:plasma membrane"/>
    <property type="evidence" value="ECO:0007669"/>
    <property type="project" value="TreeGrafter"/>
</dbReference>
<reference evidence="10 11" key="1">
    <citation type="submission" date="2024-01" db="EMBL/GenBank/DDBJ databases">
        <title>The complete chloroplast genome sequence of Lithospermum erythrorhizon: insights into the phylogenetic relationship among Boraginaceae species and the maternal lineages of purple gromwells.</title>
        <authorList>
            <person name="Okada T."/>
            <person name="Watanabe K."/>
        </authorList>
    </citation>
    <scope>NUCLEOTIDE SEQUENCE [LARGE SCALE GENOMIC DNA]</scope>
</reference>
<comment type="caution">
    <text evidence="10">The sequence shown here is derived from an EMBL/GenBank/DDBJ whole genome shotgun (WGS) entry which is preliminary data.</text>
</comment>
<evidence type="ECO:0000313" key="11">
    <source>
        <dbReference type="Proteomes" id="UP001454036"/>
    </source>
</evidence>
<evidence type="ECO:0000256" key="2">
    <source>
        <dbReference type="ARBA" id="ARBA00009665"/>
    </source>
</evidence>
<feature type="transmembrane region" description="Helical" evidence="7">
    <location>
        <begin position="484"/>
        <end position="512"/>
    </location>
</feature>
<dbReference type="EMBL" id="BAABME010005014">
    <property type="protein sequence ID" value="GAA0164343.1"/>
    <property type="molecule type" value="Genomic_DNA"/>
</dbReference>
<dbReference type="InterPro" id="IPR004342">
    <property type="entry name" value="EXS_C"/>
</dbReference>
<feature type="compositionally biased region" description="Basic and acidic residues" evidence="6">
    <location>
        <begin position="11"/>
        <end position="20"/>
    </location>
</feature>
<keyword evidence="4 7" id="KW-1133">Transmembrane helix</keyword>
<comment type="subcellular location">
    <subcellularLocation>
        <location evidence="1">Membrane</location>
        <topology evidence="1">Multi-pass membrane protein</topology>
    </subcellularLocation>
</comment>
<keyword evidence="3 7" id="KW-0812">Transmembrane</keyword>
<dbReference type="GO" id="GO:0016036">
    <property type="term" value="P:cellular response to phosphate starvation"/>
    <property type="evidence" value="ECO:0007669"/>
    <property type="project" value="TreeGrafter"/>
</dbReference>
<feature type="transmembrane region" description="Helical" evidence="7">
    <location>
        <begin position="249"/>
        <end position="270"/>
    </location>
</feature>
<proteinExistence type="inferred from homology"/>
<dbReference type="GO" id="GO:0006817">
    <property type="term" value="P:phosphate ion transport"/>
    <property type="evidence" value="ECO:0007669"/>
    <property type="project" value="TreeGrafter"/>
</dbReference>
<evidence type="ECO:0000256" key="7">
    <source>
        <dbReference type="SAM" id="Phobius"/>
    </source>
</evidence>
<protein>
    <submittedName>
        <fullName evidence="10">Secondary carrier transporter</fullName>
    </submittedName>
</protein>
<sequence>MGGESVSDEPNNEHKREGYKEASLHCMNQVKINIEPKTPRSIFKNVLNFSLDSDLSFRKVELKKTEEKLSLAFIEFYHNLRLLKKFSFLNQLAVSKIMKKYDKITSRTASKSYLEMVDNSYLGSSDEVSKLREKVEITYIKHFCNGNRREGMKSLRPREKWERHRVTFSLGLFTGCSIALIVGIIVSLRAREIISSEGQHQYMENIFPLYSLFGYIVLHMIMYSGNIYFWRRFRVNYPFIFNFKQGTELGYRQVLLVASGLSVLALAATLSNLDMEMNPETKSYQTLTELVPLCLVVVVLLIAFCPFNVIYRSSRYFLLKCVWHCLCAPLYTVTLPDFFLADQFTSQVQALRSLLFYTCYYGWGDFKKRSHKCHDSDIYQVFNILIAIIPFWSRFLQCVRRFIEEKDSMQGLNSLRYFSTVIALVMRTLYDVRKGTSLKIMAFVSSGLTTIGNTYWDVVVDWGLLHRNSKNAWLRDKLLVPNKYVYFVAMVINILLRLVRALIAVVASLEIIRRGIWNFFRLENEHLNNVGGYRAFKSVPLPLNYDDDKSS</sequence>
<feature type="transmembrane region" description="Helical" evidence="7">
    <location>
        <begin position="442"/>
        <end position="464"/>
    </location>
</feature>
<dbReference type="AlphaFoldDB" id="A0AAV3QP38"/>
<dbReference type="PROSITE" id="PS51382">
    <property type="entry name" value="SPX"/>
    <property type="match status" value="1"/>
</dbReference>
<dbReference type="PANTHER" id="PTHR10783:SF124">
    <property type="entry name" value="PHOSPHATE TRANSPORTER PHO1 HOMOLOG 9"/>
    <property type="match status" value="1"/>
</dbReference>
<accession>A0AAV3QP38</accession>
<evidence type="ECO:0000256" key="3">
    <source>
        <dbReference type="ARBA" id="ARBA00022692"/>
    </source>
</evidence>
<dbReference type="GO" id="GO:0000822">
    <property type="term" value="F:inositol hexakisphosphate binding"/>
    <property type="evidence" value="ECO:0007669"/>
    <property type="project" value="TreeGrafter"/>
</dbReference>
<feature type="transmembrane region" description="Helical" evidence="7">
    <location>
        <begin position="206"/>
        <end position="229"/>
    </location>
</feature>
<dbReference type="InterPro" id="IPR004331">
    <property type="entry name" value="SPX_dom"/>
</dbReference>
<evidence type="ECO:0000256" key="5">
    <source>
        <dbReference type="ARBA" id="ARBA00023136"/>
    </source>
</evidence>
<keyword evidence="11" id="KW-1185">Reference proteome</keyword>
<name>A0AAV3QP38_LITER</name>
<dbReference type="Pfam" id="PF03105">
    <property type="entry name" value="SPX"/>
    <property type="match status" value="1"/>
</dbReference>
<dbReference type="Proteomes" id="UP001454036">
    <property type="component" value="Unassembled WGS sequence"/>
</dbReference>
<evidence type="ECO:0000259" key="8">
    <source>
        <dbReference type="PROSITE" id="PS51380"/>
    </source>
</evidence>
<evidence type="ECO:0000256" key="4">
    <source>
        <dbReference type="ARBA" id="ARBA00022989"/>
    </source>
</evidence>
<feature type="transmembrane region" description="Helical" evidence="7">
    <location>
        <begin position="290"/>
        <end position="311"/>
    </location>
</feature>
<evidence type="ECO:0000256" key="6">
    <source>
        <dbReference type="SAM" id="MobiDB-lite"/>
    </source>
</evidence>
<gene>
    <name evidence="10" type="ORF">LIER_20004</name>
</gene>
<feature type="transmembrane region" description="Helical" evidence="7">
    <location>
        <begin position="378"/>
        <end position="395"/>
    </location>
</feature>
<dbReference type="PROSITE" id="PS51380">
    <property type="entry name" value="EXS"/>
    <property type="match status" value="1"/>
</dbReference>
<dbReference type="Pfam" id="PF03124">
    <property type="entry name" value="EXS"/>
    <property type="match status" value="1"/>
</dbReference>
<dbReference type="GO" id="GO:0005802">
    <property type="term" value="C:trans-Golgi network"/>
    <property type="evidence" value="ECO:0007669"/>
    <property type="project" value="TreeGrafter"/>
</dbReference>